<accession>A0A0D2ML23</accession>
<dbReference type="GeneID" id="25729750"/>
<protein>
    <submittedName>
        <fullName evidence="8">Ribosomal RNA small subunit methyltransferase B</fullName>
        <ecNumber evidence="8">2.1.1.-</ecNumber>
    </submittedName>
</protein>
<keyword evidence="9" id="KW-1185">Reference proteome</keyword>
<dbReference type="Pfam" id="PF01029">
    <property type="entry name" value="NusB"/>
    <property type="match status" value="1"/>
</dbReference>
<dbReference type="InterPro" id="IPR029063">
    <property type="entry name" value="SAM-dependent_MTases_sf"/>
</dbReference>
<dbReference type="STRING" id="145388.A0A0D2ML23"/>
<dbReference type="PROSITE" id="PS01153">
    <property type="entry name" value="NOL1_NOP2_SUN"/>
    <property type="match status" value="1"/>
</dbReference>
<sequence>MPLFAILNQFQILKRDLRFAKELVSGVTRWRRRLDYVISELAGRTTESLEPEMRQVLRLGLYELTQMGAPSHALNEHVELAKAWVRPAAAGFANGVLREAARRAEAGKLPDPAAMAGGSSVRDRARRLGVVHSHPTWLVARWLRALGEESTLSLLVCNNARPSYSLRANGAALAAADEEDGAADEQGAATPAARLLRRLRALEGVEATPSPLLPSDFVRVASGLQSVLRSGLVARGLCAVQDESTGLAVQLLDPRPGERLLDACAAPGNKTLLAAGRMLGQGRVVALDVSAGRLQALRNAAEAQGLGAIVTTRAADLRQEAAAARAAADGGAAAASFDRVLLDAPCSGTGVLAKRADLRWRRTADQITQLSTLQDDLLNAASAFVKPGGLLVYSTCSIEVDECSDRVRAFLGRPEGGEFDLEAPPPGLMPEGVVGPDGCVATLPHQHGVDGAFAARLRRRGAAGA</sequence>
<gene>
    <name evidence="8" type="ORF">MNEG_12392</name>
</gene>
<dbReference type="CDD" id="cd02440">
    <property type="entry name" value="AdoMet_MTases"/>
    <property type="match status" value="1"/>
</dbReference>
<reference evidence="8 9" key="1">
    <citation type="journal article" date="2013" name="BMC Genomics">
        <title>Reconstruction of the lipid metabolism for the microalga Monoraphidium neglectum from its genome sequence reveals characteristics suitable for biofuel production.</title>
        <authorList>
            <person name="Bogen C."/>
            <person name="Al-Dilaimi A."/>
            <person name="Albersmeier A."/>
            <person name="Wichmann J."/>
            <person name="Grundmann M."/>
            <person name="Rupp O."/>
            <person name="Lauersen K.J."/>
            <person name="Blifernez-Klassen O."/>
            <person name="Kalinowski J."/>
            <person name="Goesmann A."/>
            <person name="Mussgnug J.H."/>
            <person name="Kruse O."/>
        </authorList>
    </citation>
    <scope>NUCLEOTIDE SEQUENCE [LARGE SCALE GENOMIC DNA]</scope>
    <source>
        <strain evidence="8 9">SAG 48.87</strain>
    </source>
</reference>
<comment type="similarity">
    <text evidence="1 6">Belongs to the class I-like SAM-binding methyltransferase superfamily. RsmB/NOP family.</text>
</comment>
<dbReference type="InterPro" id="IPR018314">
    <property type="entry name" value="RsmB/NOL1/NOP2-like_CS"/>
</dbReference>
<evidence type="ECO:0000256" key="3">
    <source>
        <dbReference type="ARBA" id="ARBA00022679"/>
    </source>
</evidence>
<dbReference type="InterPro" id="IPR049560">
    <property type="entry name" value="MeTrfase_RsmB-F_NOP2_cat"/>
</dbReference>
<dbReference type="InterPro" id="IPR006027">
    <property type="entry name" value="NusB_RsmB_TIM44"/>
</dbReference>
<evidence type="ECO:0000256" key="6">
    <source>
        <dbReference type="PROSITE-ProRule" id="PRU01023"/>
    </source>
</evidence>
<dbReference type="GO" id="GO:0003723">
    <property type="term" value="F:RNA binding"/>
    <property type="evidence" value="ECO:0007669"/>
    <property type="project" value="UniProtKB-UniRule"/>
</dbReference>
<dbReference type="Proteomes" id="UP000054498">
    <property type="component" value="Unassembled WGS sequence"/>
</dbReference>
<dbReference type="PANTHER" id="PTHR22807:SF61">
    <property type="entry name" value="NOL1_NOP2_SUN FAMILY PROTEIN _ ANTITERMINATION NUSB DOMAIN-CONTAINING PROTEIN"/>
    <property type="match status" value="1"/>
</dbReference>
<organism evidence="8 9">
    <name type="scientific">Monoraphidium neglectum</name>
    <dbReference type="NCBI Taxonomy" id="145388"/>
    <lineage>
        <taxon>Eukaryota</taxon>
        <taxon>Viridiplantae</taxon>
        <taxon>Chlorophyta</taxon>
        <taxon>core chlorophytes</taxon>
        <taxon>Chlorophyceae</taxon>
        <taxon>CS clade</taxon>
        <taxon>Sphaeropleales</taxon>
        <taxon>Selenastraceae</taxon>
        <taxon>Monoraphidium</taxon>
    </lineage>
</organism>
<dbReference type="Gene3D" id="1.10.940.10">
    <property type="entry name" value="NusB-like"/>
    <property type="match status" value="1"/>
</dbReference>
<feature type="binding site" evidence="6">
    <location>
        <position position="316"/>
    </location>
    <ligand>
        <name>S-adenosyl-L-methionine</name>
        <dbReference type="ChEBI" id="CHEBI:59789"/>
    </ligand>
</feature>
<feature type="binding site" evidence="6">
    <location>
        <position position="343"/>
    </location>
    <ligand>
        <name>S-adenosyl-L-methionine</name>
        <dbReference type="ChEBI" id="CHEBI:59789"/>
    </ligand>
</feature>
<dbReference type="InterPro" id="IPR001678">
    <property type="entry name" value="MeTrfase_RsmB-F_NOP2_dom"/>
</dbReference>
<dbReference type="EMBL" id="KK103441">
    <property type="protein sequence ID" value="KIY95570.1"/>
    <property type="molecule type" value="Genomic_DNA"/>
</dbReference>
<evidence type="ECO:0000256" key="5">
    <source>
        <dbReference type="ARBA" id="ARBA00022884"/>
    </source>
</evidence>
<dbReference type="RefSeq" id="XP_013894590.1">
    <property type="nucleotide sequence ID" value="XM_014039136.1"/>
</dbReference>
<evidence type="ECO:0000256" key="2">
    <source>
        <dbReference type="ARBA" id="ARBA00022603"/>
    </source>
</evidence>
<evidence type="ECO:0000313" key="8">
    <source>
        <dbReference type="EMBL" id="KIY95570.1"/>
    </source>
</evidence>
<dbReference type="PANTHER" id="PTHR22807">
    <property type="entry name" value="NOP2 YEAST -RELATED NOL1/NOP2/FMU SUN DOMAIN-CONTAINING"/>
    <property type="match status" value="1"/>
</dbReference>
<keyword evidence="4 6" id="KW-0949">S-adenosyl-L-methionine</keyword>
<dbReference type="EC" id="2.1.1.-" evidence="8"/>
<dbReference type="OrthoDB" id="427002at2759"/>
<evidence type="ECO:0000259" key="7">
    <source>
        <dbReference type="PROSITE" id="PS51686"/>
    </source>
</evidence>
<feature type="binding site" evidence="6">
    <location>
        <position position="288"/>
    </location>
    <ligand>
        <name>S-adenosyl-L-methionine</name>
        <dbReference type="ChEBI" id="CHEBI:59789"/>
    </ligand>
</feature>
<feature type="binding site" evidence="6">
    <location>
        <begin position="264"/>
        <end position="270"/>
    </location>
    <ligand>
        <name>S-adenosyl-L-methionine</name>
        <dbReference type="ChEBI" id="CHEBI:59789"/>
    </ligand>
</feature>
<dbReference type="KEGG" id="mng:MNEG_12392"/>
<dbReference type="GO" id="GO:0006355">
    <property type="term" value="P:regulation of DNA-templated transcription"/>
    <property type="evidence" value="ECO:0007669"/>
    <property type="project" value="InterPro"/>
</dbReference>
<keyword evidence="5 6" id="KW-0694">RNA-binding</keyword>
<proteinExistence type="inferred from homology"/>
<dbReference type="PRINTS" id="PR02008">
    <property type="entry name" value="RCMTFAMILY"/>
</dbReference>
<keyword evidence="3 6" id="KW-0808">Transferase</keyword>
<feature type="active site" description="Nucleophile" evidence="6">
    <location>
        <position position="396"/>
    </location>
</feature>
<keyword evidence="2 6" id="KW-0489">Methyltransferase</keyword>
<dbReference type="InterPro" id="IPR035926">
    <property type="entry name" value="NusB-like_sf"/>
</dbReference>
<evidence type="ECO:0000313" key="9">
    <source>
        <dbReference type="Proteomes" id="UP000054498"/>
    </source>
</evidence>
<dbReference type="AlphaFoldDB" id="A0A0D2ML23"/>
<evidence type="ECO:0000256" key="1">
    <source>
        <dbReference type="ARBA" id="ARBA00007494"/>
    </source>
</evidence>
<dbReference type="PROSITE" id="PS51686">
    <property type="entry name" value="SAM_MT_RSMB_NOP"/>
    <property type="match status" value="1"/>
</dbReference>
<evidence type="ECO:0000256" key="4">
    <source>
        <dbReference type="ARBA" id="ARBA00022691"/>
    </source>
</evidence>
<dbReference type="SUPFAM" id="SSF53335">
    <property type="entry name" value="S-adenosyl-L-methionine-dependent methyltransferases"/>
    <property type="match status" value="1"/>
</dbReference>
<dbReference type="Gene3D" id="3.30.70.1170">
    <property type="entry name" value="Sun protein, domain 3"/>
    <property type="match status" value="1"/>
</dbReference>
<dbReference type="GO" id="GO:0001510">
    <property type="term" value="P:RNA methylation"/>
    <property type="evidence" value="ECO:0007669"/>
    <property type="project" value="InterPro"/>
</dbReference>
<dbReference type="Gene3D" id="3.40.50.150">
    <property type="entry name" value="Vaccinia Virus protein VP39"/>
    <property type="match status" value="1"/>
</dbReference>
<name>A0A0D2ML23_9CHLO</name>
<dbReference type="SUPFAM" id="SSF48013">
    <property type="entry name" value="NusB-like"/>
    <property type="match status" value="1"/>
</dbReference>
<dbReference type="InterPro" id="IPR023267">
    <property type="entry name" value="RCMT"/>
</dbReference>
<feature type="domain" description="SAM-dependent MTase RsmB/NOP-type" evidence="7">
    <location>
        <begin position="154"/>
        <end position="460"/>
    </location>
</feature>
<dbReference type="Pfam" id="PF01189">
    <property type="entry name" value="Methyltr_RsmB-F"/>
    <property type="match status" value="1"/>
</dbReference>
<dbReference type="GO" id="GO:0008173">
    <property type="term" value="F:RNA methyltransferase activity"/>
    <property type="evidence" value="ECO:0007669"/>
    <property type="project" value="InterPro"/>
</dbReference>